<reference evidence="2" key="1">
    <citation type="journal article" date="2023" name="Mol. Biol. Evol.">
        <title>Third-Generation Sequencing Reveals the Adaptive Role of the Epigenome in Three Deep-Sea Polychaetes.</title>
        <authorList>
            <person name="Perez M."/>
            <person name="Aroh O."/>
            <person name="Sun Y."/>
            <person name="Lan Y."/>
            <person name="Juniper S.K."/>
            <person name="Young C.R."/>
            <person name="Angers B."/>
            <person name="Qian P.Y."/>
        </authorList>
    </citation>
    <scope>NUCLEOTIDE SEQUENCE</scope>
    <source>
        <strain evidence="2">R07B-5</strain>
    </source>
</reference>
<comment type="caution">
    <text evidence="2">The sequence shown here is derived from an EMBL/GenBank/DDBJ whole genome shotgun (WGS) entry which is preliminary data.</text>
</comment>
<evidence type="ECO:0000313" key="2">
    <source>
        <dbReference type="EMBL" id="KAK2174890.1"/>
    </source>
</evidence>
<dbReference type="Proteomes" id="UP001209878">
    <property type="component" value="Unassembled WGS sequence"/>
</dbReference>
<evidence type="ECO:0000256" key="1">
    <source>
        <dbReference type="SAM" id="MobiDB-lite"/>
    </source>
</evidence>
<name>A0AAD9KP92_RIDPI</name>
<proteinExistence type="predicted"/>
<accession>A0AAD9KP92</accession>
<gene>
    <name evidence="2" type="ORF">NP493_769g02020</name>
</gene>
<organism evidence="2 3">
    <name type="scientific">Ridgeia piscesae</name>
    <name type="common">Tubeworm</name>
    <dbReference type="NCBI Taxonomy" id="27915"/>
    <lineage>
        <taxon>Eukaryota</taxon>
        <taxon>Metazoa</taxon>
        <taxon>Spiralia</taxon>
        <taxon>Lophotrochozoa</taxon>
        <taxon>Annelida</taxon>
        <taxon>Polychaeta</taxon>
        <taxon>Sedentaria</taxon>
        <taxon>Canalipalpata</taxon>
        <taxon>Sabellida</taxon>
        <taxon>Siboglinidae</taxon>
        <taxon>Ridgeia</taxon>
    </lineage>
</organism>
<keyword evidence="3" id="KW-1185">Reference proteome</keyword>
<evidence type="ECO:0000313" key="3">
    <source>
        <dbReference type="Proteomes" id="UP001209878"/>
    </source>
</evidence>
<protein>
    <submittedName>
        <fullName evidence="2">Uncharacterized protein</fullName>
    </submittedName>
</protein>
<sequence>MLKTTPTLSPHTSVHFILHQLHKSDFGSAVISEGDIVDNILQQLFLHVKPAQVECPSSSAIVDVNNSSDRHGREHHDEHRRPQHTPLCYAVANRGKHLRPRSPSSKTYDMFL</sequence>
<dbReference type="EMBL" id="JAODUO010000768">
    <property type="protein sequence ID" value="KAK2174890.1"/>
    <property type="molecule type" value="Genomic_DNA"/>
</dbReference>
<dbReference type="AlphaFoldDB" id="A0AAD9KP92"/>
<feature type="region of interest" description="Disordered" evidence="1">
    <location>
        <begin position="63"/>
        <end position="86"/>
    </location>
</feature>
<feature type="compositionally biased region" description="Basic and acidic residues" evidence="1">
    <location>
        <begin position="68"/>
        <end position="80"/>
    </location>
</feature>